<dbReference type="GeneID" id="89971525"/>
<proteinExistence type="predicted"/>
<evidence type="ECO:0008006" key="4">
    <source>
        <dbReference type="Google" id="ProtNLM"/>
    </source>
</evidence>
<evidence type="ECO:0000256" key="1">
    <source>
        <dbReference type="SAM" id="MobiDB-lite"/>
    </source>
</evidence>
<reference evidence="2 3" key="1">
    <citation type="submission" date="2023-08" db="EMBL/GenBank/DDBJ databases">
        <title>Black Yeasts Isolated from many extreme environments.</title>
        <authorList>
            <person name="Coleine C."/>
            <person name="Stajich J.E."/>
            <person name="Selbmann L."/>
        </authorList>
    </citation>
    <scope>NUCLEOTIDE SEQUENCE [LARGE SCALE GENOMIC DNA]</scope>
    <source>
        <strain evidence="2 3">CCFEE 5792</strain>
    </source>
</reference>
<feature type="region of interest" description="Disordered" evidence="1">
    <location>
        <begin position="40"/>
        <end position="102"/>
    </location>
</feature>
<evidence type="ECO:0000313" key="2">
    <source>
        <dbReference type="EMBL" id="KAK5050779.1"/>
    </source>
</evidence>
<feature type="compositionally biased region" description="Polar residues" evidence="1">
    <location>
        <begin position="91"/>
        <end position="102"/>
    </location>
</feature>
<evidence type="ECO:0000313" key="3">
    <source>
        <dbReference type="Proteomes" id="UP001358417"/>
    </source>
</evidence>
<organism evidence="2 3">
    <name type="scientific">Exophiala bonariae</name>
    <dbReference type="NCBI Taxonomy" id="1690606"/>
    <lineage>
        <taxon>Eukaryota</taxon>
        <taxon>Fungi</taxon>
        <taxon>Dikarya</taxon>
        <taxon>Ascomycota</taxon>
        <taxon>Pezizomycotina</taxon>
        <taxon>Eurotiomycetes</taxon>
        <taxon>Chaetothyriomycetidae</taxon>
        <taxon>Chaetothyriales</taxon>
        <taxon>Herpotrichiellaceae</taxon>
        <taxon>Exophiala</taxon>
    </lineage>
</organism>
<sequence>MATFIDYNVSTFRDNSKPNKRRLQELQHTEARAHAARVAYWRKRRPGAGHRPKDKVRPIQDQTDSSLDDISVPTPTDQHDSPSDSRRISLEVSSDFSSGQKSCQELNTPGLMGMKASTDALASKGLAHFQSSKYYELADTPGHKFGDLNAFIRLTSHPKSLLFDPFDTLPSRQGEEVVTAMNHFIHHWAPSQKPGLKFQTKDNPLIRDVFPAALQNVELFEACVALCLSFRAAGSNFTTYLCNASIHHKCEALAGIRRRLISGHVDEAVIFATVLLMITDNVFLDVDAYKAHLEGLRKMLSASGDGVFAAYGGSLKSFVSWAESNGLVLFGNTNQSPSSTQTSLKLEYPSQPFSGSLEKTLANLTPGFQHMASEGHLSTHVLTILENTIRWTRCIGPDSAKTVSDDDQAFLIDFDPRANAAMVMELCRTVDHQYHMERALCKALFIYHANILHWTCRCSGYKRVVKELADTVLSADPKKQWEIDFWSWMSLLITNSARRGSLPQLQAELMAKFFSWSGRGQDWDEVTETLGAFLYHSGLGGEWRLCWAAGLSHIVL</sequence>
<dbReference type="Pfam" id="PF11951">
    <property type="entry name" value="Fungal_trans_2"/>
    <property type="match status" value="1"/>
</dbReference>
<dbReference type="EMBL" id="JAVRRD010000016">
    <property type="protein sequence ID" value="KAK5050779.1"/>
    <property type="molecule type" value="Genomic_DNA"/>
</dbReference>
<dbReference type="InterPro" id="IPR021858">
    <property type="entry name" value="Fun_TF"/>
</dbReference>
<feature type="compositionally biased region" description="Basic residues" evidence="1">
    <location>
        <begin position="40"/>
        <end position="54"/>
    </location>
</feature>
<dbReference type="Proteomes" id="UP001358417">
    <property type="component" value="Unassembled WGS sequence"/>
</dbReference>
<name>A0AAV9N707_9EURO</name>
<accession>A0AAV9N707</accession>
<dbReference type="AlphaFoldDB" id="A0AAV9N707"/>
<dbReference type="PANTHER" id="PTHR37540:SF5">
    <property type="entry name" value="TRANSCRIPTION FACTOR DOMAIN-CONTAINING PROTEIN"/>
    <property type="match status" value="1"/>
</dbReference>
<feature type="compositionally biased region" description="Basic and acidic residues" evidence="1">
    <location>
        <begin position="77"/>
        <end position="89"/>
    </location>
</feature>
<keyword evidence="3" id="KW-1185">Reference proteome</keyword>
<protein>
    <recommendedName>
        <fullName evidence="4">Tachykinin family protein</fullName>
    </recommendedName>
</protein>
<comment type="caution">
    <text evidence="2">The sequence shown here is derived from an EMBL/GenBank/DDBJ whole genome shotgun (WGS) entry which is preliminary data.</text>
</comment>
<gene>
    <name evidence="2" type="ORF">LTR84_003338</name>
</gene>
<dbReference type="RefSeq" id="XP_064705279.1">
    <property type="nucleotide sequence ID" value="XM_064846926.1"/>
</dbReference>
<dbReference type="PANTHER" id="PTHR37540">
    <property type="entry name" value="TRANSCRIPTION FACTOR (ACR-2), PUTATIVE-RELATED-RELATED"/>
    <property type="match status" value="1"/>
</dbReference>